<evidence type="ECO:0000256" key="1">
    <source>
        <dbReference type="ARBA" id="ARBA00009865"/>
    </source>
</evidence>
<gene>
    <name evidence="5" type="ORF">IAB89_03180</name>
</gene>
<reference evidence="5" key="2">
    <citation type="journal article" date="2021" name="PeerJ">
        <title>Extensive microbial diversity within the chicken gut microbiome revealed by metagenomics and culture.</title>
        <authorList>
            <person name="Gilroy R."/>
            <person name="Ravi A."/>
            <person name="Getino M."/>
            <person name="Pursley I."/>
            <person name="Horton D.L."/>
            <person name="Alikhan N.F."/>
            <person name="Baker D."/>
            <person name="Gharbi K."/>
            <person name="Hall N."/>
            <person name="Watson M."/>
            <person name="Adriaenssens E.M."/>
            <person name="Foster-Nyarko E."/>
            <person name="Jarju S."/>
            <person name="Secka A."/>
            <person name="Antonio M."/>
            <person name="Oren A."/>
            <person name="Chaudhuri R.R."/>
            <person name="La Ragione R."/>
            <person name="Hildebrand F."/>
            <person name="Pallen M.J."/>
        </authorList>
    </citation>
    <scope>NUCLEOTIDE SEQUENCE</scope>
    <source>
        <strain evidence="5">ChiSxjej1B13-7958</strain>
    </source>
</reference>
<dbReference type="Gene3D" id="2.115.10.20">
    <property type="entry name" value="Glycosyl hydrolase domain, family 43"/>
    <property type="match status" value="1"/>
</dbReference>
<dbReference type="InterPro" id="IPR006710">
    <property type="entry name" value="Glyco_hydro_43"/>
</dbReference>
<accession>A0A9D1ALZ1</accession>
<dbReference type="Proteomes" id="UP000824242">
    <property type="component" value="Unassembled WGS sequence"/>
</dbReference>
<reference evidence="5" key="1">
    <citation type="submission" date="2020-10" db="EMBL/GenBank/DDBJ databases">
        <authorList>
            <person name="Gilroy R."/>
        </authorList>
    </citation>
    <scope>NUCLEOTIDE SEQUENCE</scope>
    <source>
        <strain evidence="5">ChiSxjej1B13-7958</strain>
    </source>
</reference>
<proteinExistence type="inferred from homology"/>
<keyword evidence="3" id="KW-0326">Glycosidase</keyword>
<protein>
    <submittedName>
        <fullName evidence="5">Family 43 glycosylhydrolase</fullName>
    </submittedName>
</protein>
<sequence length="156" mass="16829">MKSISATRLFCRGTQILRADKPEGPFVPLSDGPVTPADWECLDGTLYVAADGTPYLVFCHEWLQVKDGEMCAMPLTPDLTAARTAACCKKFAQPNAARCSAAAFFGVWVRGRGSKPPAQKGESSHGTHTNSRRFPAGRAGHACDLRAVCGAYRRQL</sequence>
<evidence type="ECO:0000313" key="5">
    <source>
        <dbReference type="EMBL" id="HIR46653.1"/>
    </source>
</evidence>
<name>A0A9D1ALZ1_9FIRM</name>
<organism evidence="5 6">
    <name type="scientific">Candidatus Caccousia avicola</name>
    <dbReference type="NCBI Taxonomy" id="2840721"/>
    <lineage>
        <taxon>Bacteria</taxon>
        <taxon>Bacillati</taxon>
        <taxon>Bacillota</taxon>
        <taxon>Clostridia</taxon>
        <taxon>Eubacteriales</taxon>
        <taxon>Oscillospiraceae</taxon>
        <taxon>Oscillospiraceae incertae sedis</taxon>
        <taxon>Candidatus Caccousia</taxon>
    </lineage>
</organism>
<evidence type="ECO:0000256" key="3">
    <source>
        <dbReference type="ARBA" id="ARBA00023295"/>
    </source>
</evidence>
<evidence type="ECO:0000313" key="6">
    <source>
        <dbReference type="Proteomes" id="UP000824242"/>
    </source>
</evidence>
<comment type="caution">
    <text evidence="5">The sequence shown here is derived from an EMBL/GenBank/DDBJ whole genome shotgun (WGS) entry which is preliminary data.</text>
</comment>
<dbReference type="GO" id="GO:0005975">
    <property type="term" value="P:carbohydrate metabolic process"/>
    <property type="evidence" value="ECO:0007669"/>
    <property type="project" value="InterPro"/>
</dbReference>
<comment type="similarity">
    <text evidence="1">Belongs to the glycosyl hydrolase 43 family.</text>
</comment>
<keyword evidence="2" id="KW-0378">Hydrolase</keyword>
<dbReference type="Pfam" id="PF04616">
    <property type="entry name" value="Glyco_hydro_43"/>
    <property type="match status" value="1"/>
</dbReference>
<dbReference type="GO" id="GO:0004553">
    <property type="term" value="F:hydrolase activity, hydrolyzing O-glycosyl compounds"/>
    <property type="evidence" value="ECO:0007669"/>
    <property type="project" value="InterPro"/>
</dbReference>
<evidence type="ECO:0000256" key="2">
    <source>
        <dbReference type="ARBA" id="ARBA00022801"/>
    </source>
</evidence>
<dbReference type="EMBL" id="DVGZ01000031">
    <property type="protein sequence ID" value="HIR46653.1"/>
    <property type="molecule type" value="Genomic_DNA"/>
</dbReference>
<dbReference type="AlphaFoldDB" id="A0A9D1ALZ1"/>
<evidence type="ECO:0000256" key="4">
    <source>
        <dbReference type="SAM" id="MobiDB-lite"/>
    </source>
</evidence>
<dbReference type="InterPro" id="IPR023296">
    <property type="entry name" value="Glyco_hydro_beta-prop_sf"/>
</dbReference>
<feature type="region of interest" description="Disordered" evidence="4">
    <location>
        <begin position="114"/>
        <end position="135"/>
    </location>
</feature>
<dbReference type="SUPFAM" id="SSF75005">
    <property type="entry name" value="Arabinanase/levansucrase/invertase"/>
    <property type="match status" value="1"/>
</dbReference>